<evidence type="ECO:0000313" key="2">
    <source>
        <dbReference type="EMBL" id="ABA47019.1"/>
    </source>
</evidence>
<organism evidence="2 3">
    <name type="scientific">Synechococcus phage syn9</name>
    <dbReference type="NCBI Taxonomy" id="382359"/>
    <lineage>
        <taxon>Viruses</taxon>
        <taxon>Duplodnaviria</taxon>
        <taxon>Heunggongvirae</taxon>
        <taxon>Uroviricota</taxon>
        <taxon>Caudoviricetes</taxon>
        <taxon>Pantevenvirales</taxon>
        <taxon>Kyanoviridae</taxon>
        <taxon>Ormenosvirus</taxon>
        <taxon>Ormenosvirus syn9</taxon>
    </lineage>
</organism>
<organismHost>
    <name type="scientific">Synechococcus</name>
    <dbReference type="NCBI Taxonomy" id="1129"/>
</organismHost>
<protein>
    <submittedName>
        <fullName evidence="2">2OG-Fe(II) oxygenase superfamily</fullName>
    </submittedName>
</protein>
<evidence type="ECO:0000313" key="3">
    <source>
        <dbReference type="Proteomes" id="UP000000909"/>
    </source>
</evidence>
<evidence type="ECO:0000259" key="1">
    <source>
        <dbReference type="Pfam" id="PF13640"/>
    </source>
</evidence>
<reference evidence="2 3" key="1">
    <citation type="journal article" date="2007" name="Environ. Microbiol.">
        <title>Genomic and structural analysis of Syn9, a cyanophage infecting marine Prochlorococcus and Synechococcus.</title>
        <authorList>
            <person name="Weigele P.R."/>
            <person name="Pope W.H."/>
            <person name="Pedulla M.L."/>
            <person name="Houtz J.M."/>
            <person name="Smith A.L."/>
            <person name="Conway J.F."/>
            <person name="King J."/>
            <person name="Hatfull G.F."/>
            <person name="Lawrence J.G."/>
            <person name="Hendrix R.W."/>
        </authorList>
    </citation>
    <scope>NUCLEOTIDE SEQUENCE</scope>
</reference>
<dbReference type="EMBL" id="DQ149023">
    <property type="protein sequence ID" value="ABA47019.1"/>
    <property type="molecule type" value="Genomic_DNA"/>
</dbReference>
<name>Q0QZH8_BPSYS</name>
<proteinExistence type="predicted"/>
<dbReference type="RefSeq" id="YP_717717.1">
    <property type="nucleotide sequence ID" value="NC_008296.2"/>
</dbReference>
<dbReference type="InterPro" id="IPR044862">
    <property type="entry name" value="Pro_4_hyd_alph_FE2OG_OXY"/>
</dbReference>
<dbReference type="GeneID" id="4239109"/>
<sequence length="201" mass="23630">MSELVLHRDKICTKSTDFIWGDFIDHDVCDALVDFYHNNDFLYKVDGRSYIGNQMVVNNNVKESKDVGIPPQIQHPAVINYFAELQVILFKYIERFPFCEFSSFSVREPISVQWYPKGGGFKIWHAERSQNDHIQNIRHLVYMTYLNDVPNGGTEWFHQDKYVEAQKGLTVIWPSDWTHVHRGRVSPDHEKIIATGWFSYD</sequence>
<dbReference type="OrthoDB" id="11494at10239"/>
<accession>Q0QZH8</accession>
<dbReference type="KEGG" id="vg:4239109"/>
<keyword evidence="3" id="KW-1185">Reference proteome</keyword>
<dbReference type="SMR" id="Q0QZH8"/>
<dbReference type="Proteomes" id="UP000000909">
    <property type="component" value="Segment"/>
</dbReference>
<dbReference type="Gene3D" id="2.60.120.620">
    <property type="entry name" value="q2cbj1_9rhob like domain"/>
    <property type="match status" value="1"/>
</dbReference>
<feature type="domain" description="Prolyl 4-hydroxylase alpha subunit Fe(2+) 2OG dioxygenase" evidence="1">
    <location>
        <begin position="112"/>
        <end position="198"/>
    </location>
</feature>
<dbReference type="Pfam" id="PF13640">
    <property type="entry name" value="2OG-FeII_Oxy_3"/>
    <property type="match status" value="1"/>
</dbReference>